<protein>
    <submittedName>
        <fullName evidence="7">FAD-dependent pyridine nucleotide-disulfide oxidoreductase</fullName>
    </submittedName>
</protein>
<evidence type="ECO:0000256" key="3">
    <source>
        <dbReference type="ARBA" id="ARBA00022630"/>
    </source>
</evidence>
<sequence length="448" mass="48500">MNKKVGILVVGAGPAGMVSAVTARRYYPDKDILVIKNVANGCIPCGIPYMFSSLKNPDDNVLGIDSLIKNKIEAVFDEAIKINREKKSVQTKNNDEYIYEKLILAIGSSPVIPDIPGIDKKGVYPIYKDMDYLKRCVEEIKGVKSVLIIGGGFIGIEFADEISKIQGHDVYLVEALPRLLANSFDQDFSLPVEEQLKNKGVKIFLSTKVREILGKEKVEKVRFQDGKELEIDSVILGIGAVPNTKLAINAGLDLGRGKGIWVDEYMRTCDPDIFAVGDCVGKRDFYTRRDTSVMLASTATAEARVAGASLYQLKVVRENKGTIAIYSTYVDGLVLGSAGLTETSAKKEGFEIIIGNAEGVDKHPKGLPGANKVKVKLIFARQSGILMGGQVSGGISAGEIINIIGMAIQQRASLTELETLQMATHPYLTAAPTMYPIVLAAQDALAKI</sequence>
<proteinExistence type="inferred from homology"/>
<keyword evidence="3" id="KW-0285">Flavoprotein</keyword>
<evidence type="ECO:0000313" key="7">
    <source>
        <dbReference type="EMBL" id="AEI30568.1"/>
    </source>
</evidence>
<dbReference type="PRINTS" id="PR00368">
    <property type="entry name" value="FADPNR"/>
</dbReference>
<evidence type="ECO:0000259" key="5">
    <source>
        <dbReference type="Pfam" id="PF02852"/>
    </source>
</evidence>
<feature type="domain" description="Pyridine nucleotide-disulphide oxidoreductase dimerisation" evidence="5">
    <location>
        <begin position="333"/>
        <end position="431"/>
    </location>
</feature>
<dbReference type="EMBL" id="JF805226">
    <property type="protein sequence ID" value="AEI30568.1"/>
    <property type="molecule type" value="Genomic_DNA"/>
</dbReference>
<name>F8UHR1_9ZZZZ</name>
<gene>
    <name evidence="7" type="ORF">LDC_03534</name>
</gene>
<dbReference type="InterPro" id="IPR036188">
    <property type="entry name" value="FAD/NAD-bd_sf"/>
</dbReference>
<dbReference type="Gene3D" id="3.30.390.30">
    <property type="match status" value="1"/>
</dbReference>
<accession>F8UHR1</accession>
<comment type="similarity">
    <text evidence="2">Belongs to the class-III pyridine nucleotide-disulfide oxidoreductase family.</text>
</comment>
<evidence type="ECO:0000256" key="1">
    <source>
        <dbReference type="ARBA" id="ARBA00001974"/>
    </source>
</evidence>
<dbReference type="Pfam" id="PF07992">
    <property type="entry name" value="Pyr_redox_2"/>
    <property type="match status" value="1"/>
</dbReference>
<dbReference type="InterPro" id="IPR023753">
    <property type="entry name" value="FAD/NAD-binding_dom"/>
</dbReference>
<dbReference type="AlphaFoldDB" id="F8UHR1"/>
<dbReference type="InterPro" id="IPR016156">
    <property type="entry name" value="FAD/NAD-linked_Rdtase_dimer_sf"/>
</dbReference>
<evidence type="ECO:0000256" key="2">
    <source>
        <dbReference type="ARBA" id="ARBA00009130"/>
    </source>
</evidence>
<comment type="cofactor">
    <cofactor evidence="1">
        <name>FAD</name>
        <dbReference type="ChEBI" id="CHEBI:57692"/>
    </cofactor>
</comment>
<evidence type="ECO:0000259" key="6">
    <source>
        <dbReference type="Pfam" id="PF07992"/>
    </source>
</evidence>
<dbReference type="PANTHER" id="PTHR43429:SF3">
    <property type="entry name" value="NITRITE REDUCTASE [NAD(P)H]"/>
    <property type="match status" value="1"/>
</dbReference>
<dbReference type="Pfam" id="PF02852">
    <property type="entry name" value="Pyr_redox_dim"/>
    <property type="match status" value="1"/>
</dbReference>
<feature type="domain" description="FAD/NAD(P)-binding" evidence="6">
    <location>
        <begin position="7"/>
        <end position="303"/>
    </location>
</feature>
<dbReference type="GO" id="GO:0016491">
    <property type="term" value="F:oxidoreductase activity"/>
    <property type="evidence" value="ECO:0007669"/>
    <property type="project" value="InterPro"/>
</dbReference>
<dbReference type="InterPro" id="IPR004099">
    <property type="entry name" value="Pyr_nucl-diS_OxRdtase_dimer"/>
</dbReference>
<dbReference type="InterPro" id="IPR050260">
    <property type="entry name" value="FAD-bd_OxRdtase"/>
</dbReference>
<reference evidence="7" key="1">
    <citation type="submission" date="2011-04" db="EMBL/GenBank/DDBJ databases">
        <title>Taxonomic and functional metagenomic profiling of the microbial community in the anoxic sediment of a brackish shallow lake (Laguna de Carrizo Central Spain).</title>
        <authorList>
            <consortium name="CONSOLIDER consortium CSD2007-00005"/>
            <person name="Guazzaroni M.-E."/>
            <person name="Richter M."/>
            <person name="Garcia-Salamanca A."/>
            <person name="Yarza P."/>
            <person name="Ferrer M."/>
        </authorList>
    </citation>
    <scope>NUCLEOTIDE SEQUENCE</scope>
</reference>
<dbReference type="Gene3D" id="3.50.50.60">
    <property type="entry name" value="FAD/NAD(P)-binding domain"/>
    <property type="match status" value="2"/>
</dbReference>
<organism evidence="7">
    <name type="scientific">uncultured microorganism</name>
    <dbReference type="NCBI Taxonomy" id="358574"/>
    <lineage>
        <taxon>unclassified sequences</taxon>
        <taxon>environmental samples</taxon>
    </lineage>
</organism>
<evidence type="ECO:0000256" key="4">
    <source>
        <dbReference type="ARBA" id="ARBA00022827"/>
    </source>
</evidence>
<dbReference type="SUPFAM" id="SSF51905">
    <property type="entry name" value="FAD/NAD(P)-binding domain"/>
    <property type="match status" value="1"/>
</dbReference>
<dbReference type="PRINTS" id="PR00411">
    <property type="entry name" value="PNDRDTASEI"/>
</dbReference>
<dbReference type="PANTHER" id="PTHR43429">
    <property type="entry name" value="PYRIDINE NUCLEOTIDE-DISULFIDE OXIDOREDUCTASE DOMAIN-CONTAINING"/>
    <property type="match status" value="1"/>
</dbReference>
<keyword evidence="4" id="KW-0274">FAD</keyword>
<dbReference type="SUPFAM" id="SSF55424">
    <property type="entry name" value="FAD/NAD-linked reductases, dimerisation (C-terminal) domain"/>
    <property type="match status" value="1"/>
</dbReference>